<keyword evidence="2" id="KW-1185">Reference proteome</keyword>
<dbReference type="RefSeq" id="WP_170107879.1">
    <property type="nucleotide sequence ID" value="NZ_LT607413.1"/>
</dbReference>
<gene>
    <name evidence="1" type="ORF">GA0070618_4805</name>
</gene>
<evidence type="ECO:0000313" key="2">
    <source>
        <dbReference type="Proteomes" id="UP000198253"/>
    </source>
</evidence>
<dbReference type="Pfam" id="PF10604">
    <property type="entry name" value="Polyketide_cyc2"/>
    <property type="match status" value="1"/>
</dbReference>
<reference evidence="2" key="1">
    <citation type="submission" date="2016-06" db="EMBL/GenBank/DDBJ databases">
        <authorList>
            <person name="Varghese N."/>
            <person name="Submissions Spin"/>
        </authorList>
    </citation>
    <scope>NUCLEOTIDE SEQUENCE [LARGE SCALE GENOMIC DNA]</scope>
    <source>
        <strain evidence="2">DSM 43816</strain>
    </source>
</reference>
<dbReference type="InterPro" id="IPR019587">
    <property type="entry name" value="Polyketide_cyclase/dehydratase"/>
</dbReference>
<accession>A0A1C4Z5H7</accession>
<evidence type="ECO:0000313" key="1">
    <source>
        <dbReference type="EMBL" id="SCF28302.1"/>
    </source>
</evidence>
<sequence>MTPQSTGAGPEITERITVAAPAQTVYAAVADVRRMARWSPECVAVWVTRRDSGRPERFVGWNRRGPFLWFTTCRVVTATPGEEFAFDVTTFGQPVARWGYRFAETGDGTDVTEYWQDRRNSAARLLGRVFTGKAATERPVVNRDGMRETLRRLKRELETA</sequence>
<dbReference type="Gene3D" id="3.30.530.20">
    <property type="match status" value="1"/>
</dbReference>
<organism evidence="1 2">
    <name type="scientific">Micromonospora echinospora</name>
    <name type="common">Micromonospora purpurea</name>
    <dbReference type="NCBI Taxonomy" id="1877"/>
    <lineage>
        <taxon>Bacteria</taxon>
        <taxon>Bacillati</taxon>
        <taxon>Actinomycetota</taxon>
        <taxon>Actinomycetes</taxon>
        <taxon>Micromonosporales</taxon>
        <taxon>Micromonosporaceae</taxon>
        <taxon>Micromonospora</taxon>
    </lineage>
</organism>
<proteinExistence type="predicted"/>
<dbReference type="Proteomes" id="UP000198253">
    <property type="component" value="Chromosome I"/>
</dbReference>
<dbReference type="AlphaFoldDB" id="A0A1C4Z5H7"/>
<dbReference type="InParanoid" id="A0A1C4Z5H7"/>
<protein>
    <submittedName>
        <fullName evidence="1">Polyketide cyclase / dehydrase and lipid transport</fullName>
    </submittedName>
</protein>
<dbReference type="EMBL" id="LT607413">
    <property type="protein sequence ID" value="SCF28302.1"/>
    <property type="molecule type" value="Genomic_DNA"/>
</dbReference>
<dbReference type="CDD" id="cd07812">
    <property type="entry name" value="SRPBCC"/>
    <property type="match status" value="1"/>
</dbReference>
<dbReference type="SUPFAM" id="SSF55961">
    <property type="entry name" value="Bet v1-like"/>
    <property type="match status" value="1"/>
</dbReference>
<name>A0A1C4Z5H7_MICEC</name>
<dbReference type="InterPro" id="IPR023393">
    <property type="entry name" value="START-like_dom_sf"/>
</dbReference>